<protein>
    <submittedName>
        <fullName evidence="4">HPP family protein</fullName>
    </submittedName>
</protein>
<evidence type="ECO:0000313" key="3">
    <source>
        <dbReference type="EMBL" id="VFJ91105.1"/>
    </source>
</evidence>
<evidence type="ECO:0000313" key="5">
    <source>
        <dbReference type="EMBL" id="VFJ98807.1"/>
    </source>
</evidence>
<feature type="transmembrane region" description="Helical" evidence="1">
    <location>
        <begin position="121"/>
        <end position="142"/>
    </location>
</feature>
<dbReference type="EMBL" id="CAADFI010000023">
    <property type="protein sequence ID" value="VFJ91957.1"/>
    <property type="molecule type" value="Genomic_DNA"/>
</dbReference>
<evidence type="ECO:0000256" key="1">
    <source>
        <dbReference type="SAM" id="Phobius"/>
    </source>
</evidence>
<sequence>MCEQQTPVGEPGKRRLCDRVASGLGRLFTRGNRRGPPRREERPFGQGSAFTRYLIKHRYLFESSLVGWSIALLLFLAYCALPFFPGKVDFPSGIVAASLASSAFLVFVLPGLETAKVRRLLCGHLIASTVGCLCYYLMMSAIGHGVAAWYTVVVSGSVAVGLSAFLMVIVGAQHPPAAGTALGFAIAVGPFSHLWPKLVFVVAGVLLLGVMSWAFARLPEALHGDLW</sequence>
<evidence type="ECO:0000313" key="4">
    <source>
        <dbReference type="EMBL" id="VFJ91957.1"/>
    </source>
</evidence>
<feature type="transmembrane region" description="Helical" evidence="1">
    <location>
        <begin position="90"/>
        <end position="109"/>
    </location>
</feature>
<reference evidence="4" key="1">
    <citation type="submission" date="2019-02" db="EMBL/GenBank/DDBJ databases">
        <authorList>
            <person name="Gruber-Vodicka R. H."/>
            <person name="Seah K. B. B."/>
        </authorList>
    </citation>
    <scope>NUCLEOTIDE SEQUENCE</scope>
    <source>
        <strain evidence="5">BECK_SA2B12</strain>
        <strain evidence="3">BECK_SA2B15</strain>
        <strain evidence="4">BECK_SA2B20</strain>
    </source>
</reference>
<keyword evidence="1" id="KW-1133">Transmembrane helix</keyword>
<accession>A0A450UHG0</accession>
<keyword evidence="1" id="KW-0472">Membrane</keyword>
<feature type="transmembrane region" description="Helical" evidence="1">
    <location>
        <begin position="148"/>
        <end position="169"/>
    </location>
</feature>
<dbReference type="PANTHER" id="PTHR33741:SF5">
    <property type="entry name" value="TRANSMEMBRANE PROTEIN DDB_G0269096-RELATED"/>
    <property type="match status" value="1"/>
</dbReference>
<feature type="transmembrane region" description="Helical" evidence="1">
    <location>
        <begin position="65"/>
        <end position="84"/>
    </location>
</feature>
<proteinExistence type="predicted"/>
<evidence type="ECO:0000259" key="2">
    <source>
        <dbReference type="Pfam" id="PF04982"/>
    </source>
</evidence>
<dbReference type="InterPro" id="IPR058581">
    <property type="entry name" value="TM_HPP"/>
</dbReference>
<dbReference type="EMBL" id="CAADFG010000027">
    <property type="protein sequence ID" value="VFJ91105.1"/>
    <property type="molecule type" value="Genomic_DNA"/>
</dbReference>
<dbReference type="PANTHER" id="PTHR33741">
    <property type="entry name" value="TRANSMEMBRANE PROTEIN DDB_G0269096-RELATED"/>
    <property type="match status" value="1"/>
</dbReference>
<keyword evidence="1" id="KW-0812">Transmembrane</keyword>
<organism evidence="4">
    <name type="scientific">Candidatus Kentrum eta</name>
    <dbReference type="NCBI Taxonomy" id="2126337"/>
    <lineage>
        <taxon>Bacteria</taxon>
        <taxon>Pseudomonadati</taxon>
        <taxon>Pseudomonadota</taxon>
        <taxon>Gammaproteobacteria</taxon>
        <taxon>Candidatus Kentrum</taxon>
    </lineage>
</organism>
<feature type="domain" description="HPP transmembrane region" evidence="2">
    <location>
        <begin position="75"/>
        <end position="218"/>
    </location>
</feature>
<dbReference type="EMBL" id="CAADFJ010000025">
    <property type="protein sequence ID" value="VFJ98807.1"/>
    <property type="molecule type" value="Genomic_DNA"/>
</dbReference>
<dbReference type="Pfam" id="PF04982">
    <property type="entry name" value="TM_HPP"/>
    <property type="match status" value="1"/>
</dbReference>
<feature type="transmembrane region" description="Helical" evidence="1">
    <location>
        <begin position="198"/>
        <end position="216"/>
    </location>
</feature>
<dbReference type="AlphaFoldDB" id="A0A450UHG0"/>
<dbReference type="InterPro" id="IPR007065">
    <property type="entry name" value="HPP"/>
</dbReference>
<name>A0A450UHG0_9GAMM</name>
<gene>
    <name evidence="3" type="ORF">BECKH772A_GA0070896_1002711</name>
    <name evidence="4" type="ORF">BECKH772B_GA0070898_1002310</name>
    <name evidence="5" type="ORF">BECKH772C_GA0070978_1002511</name>
</gene>